<comment type="caution">
    <text evidence="1">The sequence shown here is derived from an EMBL/GenBank/DDBJ whole genome shotgun (WGS) entry which is preliminary data.</text>
</comment>
<gene>
    <name evidence="1" type="ORF">DSO57_1024485</name>
</gene>
<organism evidence="1 2">
    <name type="scientific">Entomophthora muscae</name>
    <dbReference type="NCBI Taxonomy" id="34485"/>
    <lineage>
        <taxon>Eukaryota</taxon>
        <taxon>Fungi</taxon>
        <taxon>Fungi incertae sedis</taxon>
        <taxon>Zoopagomycota</taxon>
        <taxon>Entomophthoromycotina</taxon>
        <taxon>Entomophthoromycetes</taxon>
        <taxon>Entomophthorales</taxon>
        <taxon>Entomophthoraceae</taxon>
        <taxon>Entomophthora</taxon>
    </lineage>
</organism>
<reference evidence="1" key="1">
    <citation type="submission" date="2022-04" db="EMBL/GenBank/DDBJ databases">
        <title>Genome of the entomopathogenic fungus Entomophthora muscae.</title>
        <authorList>
            <person name="Elya C."/>
            <person name="Lovett B.R."/>
            <person name="Lee E."/>
            <person name="Macias A.M."/>
            <person name="Hajek A.E."/>
            <person name="De Bivort B.L."/>
            <person name="Kasson M.T."/>
            <person name="De Fine Licht H.H."/>
            <person name="Stajich J.E."/>
        </authorList>
    </citation>
    <scope>NUCLEOTIDE SEQUENCE</scope>
    <source>
        <strain evidence="1">Berkeley</strain>
    </source>
</reference>
<dbReference type="Proteomes" id="UP001165960">
    <property type="component" value="Unassembled WGS sequence"/>
</dbReference>
<accession>A0ACC2TPE3</accession>
<evidence type="ECO:0000313" key="2">
    <source>
        <dbReference type="Proteomes" id="UP001165960"/>
    </source>
</evidence>
<sequence length="609" mass="72246">MVLEIRNYIQVRCRYGEDKILTYYHNRENGESVWELPTHLVPELQIKTNLLTQSNFHPNQDRAKYCEPIPNSDWRTVFTFGGARFFFNPITNERTWEVPYDLRAPPPPVTTLQEAQAAAAPRDLEPQDSNAGTEMTEDDVAYQLAAMGVEMNPPENQFSTYELTAQEKAQRFKDLLADMKISAFDPWDQVIPKIIHDPRFALLPSIKEKKQQFDLYCRELAKQPSDRRNDPTFNSKDGYRQLVEEHASLKSSWVKFNKLHFSDPRSQAVPYKEREKIFMDYLEALHESRQREKKERKARQARAEQEYRELLDEIPRLGPDSSWRQTRRQIEKDPRYRAIKHEDDREDMFRDYIKNMSRSSRDLKRPEEGNQETEEDRKRRRQEASLRQREKEVRQDQKTLQRQEHHQLKKMDRQNSLALYQTLLANTIKKHGVSFQNALPLLERDERFQNIKLDEGELERLYNEHTDTILAQREQAFRKLVETRCKLQDNSPPPDLLNEPVATQLGDREELERYFSRVQATRIEQAKEELSLMLDQYQYLVFKARAYPKGKEVVLDEAGLKDLEGTLENDSRFTCLDFLPEVRSNIVRSKFVQIVNQERLHVPEISKRD</sequence>
<name>A0ACC2TPE3_9FUNG</name>
<dbReference type="EMBL" id="QTSX02002262">
    <property type="protein sequence ID" value="KAJ9076615.1"/>
    <property type="molecule type" value="Genomic_DNA"/>
</dbReference>
<keyword evidence="2" id="KW-1185">Reference proteome</keyword>
<evidence type="ECO:0000313" key="1">
    <source>
        <dbReference type="EMBL" id="KAJ9076615.1"/>
    </source>
</evidence>
<proteinExistence type="predicted"/>
<protein>
    <submittedName>
        <fullName evidence="1">Uncharacterized protein</fullName>
    </submittedName>
</protein>